<comment type="catalytic activity">
    <reaction evidence="29">
        <text>(3R)-hydroxyoctadecanoyl-[ACP] = (2E)-octadecenoyl-[ACP] + H2O</text>
        <dbReference type="Rhea" id="RHEA:41924"/>
        <dbReference type="Rhea" id="RHEA-COMP:9654"/>
        <dbReference type="Rhea" id="RHEA-COMP:9655"/>
        <dbReference type="ChEBI" id="CHEBI:15377"/>
        <dbReference type="ChEBI" id="CHEBI:78488"/>
        <dbReference type="ChEBI" id="CHEBI:78489"/>
    </reaction>
    <physiologicalReaction direction="left-to-right" evidence="29">
        <dbReference type="Rhea" id="RHEA:41925"/>
    </physiologicalReaction>
</comment>
<dbReference type="PROSITE" id="PS50075">
    <property type="entry name" value="CARRIER"/>
    <property type="match status" value="1"/>
</dbReference>
<dbReference type="GO" id="GO:0141148">
    <property type="term" value="F:enoyl-[acyl-carrier-protein] reductase (NADPH) activity"/>
    <property type="evidence" value="ECO:0007669"/>
    <property type="project" value="UniProtKB-EC"/>
</dbReference>
<dbReference type="EnsemblMetazoa" id="tetur01g14210.1">
    <property type="protein sequence ID" value="tetur01g14210.1"/>
    <property type="gene ID" value="tetur01g14210"/>
</dbReference>
<dbReference type="SMART" id="SM00825">
    <property type="entry name" value="PKS_KS"/>
    <property type="match status" value="1"/>
</dbReference>
<dbReference type="GO" id="GO:0004316">
    <property type="term" value="F:3-oxoacyl-[acyl-carrier-protein] reductase (NADPH) activity"/>
    <property type="evidence" value="ECO:0007669"/>
    <property type="project" value="UniProtKB-EC"/>
</dbReference>
<dbReference type="Gene3D" id="3.30.70.3290">
    <property type="match status" value="2"/>
</dbReference>
<keyword evidence="15" id="KW-0521">NADP</keyword>
<evidence type="ECO:0000256" key="40">
    <source>
        <dbReference type="ARBA" id="ARBA00047578"/>
    </source>
</evidence>
<dbReference type="GO" id="GO:0004313">
    <property type="term" value="F:[acyl-carrier-protein] S-acetyltransferase activity"/>
    <property type="evidence" value="ECO:0007669"/>
    <property type="project" value="UniProtKB-EC"/>
</dbReference>
<comment type="catalytic activity">
    <reaction evidence="38">
        <text>tetradecanoyl-[ACP] + malonyl-[ACP] + H(+) = 3-oxohexadecanoyl-[ACP] + holo-[ACP] + CO2</text>
        <dbReference type="Rhea" id="RHEA:41900"/>
        <dbReference type="Rhea" id="RHEA-COMP:9623"/>
        <dbReference type="Rhea" id="RHEA-COMP:9648"/>
        <dbReference type="Rhea" id="RHEA-COMP:9649"/>
        <dbReference type="Rhea" id="RHEA-COMP:9685"/>
        <dbReference type="ChEBI" id="CHEBI:15378"/>
        <dbReference type="ChEBI" id="CHEBI:16526"/>
        <dbReference type="ChEBI" id="CHEBI:64479"/>
        <dbReference type="ChEBI" id="CHEBI:78449"/>
        <dbReference type="ChEBI" id="CHEBI:78477"/>
        <dbReference type="ChEBI" id="CHEBI:78478"/>
    </reaction>
    <physiologicalReaction direction="left-to-right" evidence="38">
        <dbReference type="Rhea" id="RHEA:41901"/>
    </physiologicalReaction>
</comment>
<evidence type="ECO:0000256" key="49">
    <source>
        <dbReference type="ARBA" id="ARBA00048506"/>
    </source>
</evidence>
<accession>T1JTH9</accession>
<evidence type="ECO:0000256" key="44">
    <source>
        <dbReference type="ARBA" id="ARBA00047961"/>
    </source>
</evidence>
<dbReference type="InterPro" id="IPR042104">
    <property type="entry name" value="PKS_dehydratase_sf"/>
</dbReference>
<comment type="catalytic activity">
    <reaction evidence="35">
        <text>hexanoyl-[ACP] + malonyl-[ACP] + H(+) = 3-oxooctanoyl-[ACP] + holo-[ACP] + CO2</text>
        <dbReference type="Rhea" id="RHEA:41836"/>
        <dbReference type="Rhea" id="RHEA-COMP:9623"/>
        <dbReference type="Rhea" id="RHEA-COMP:9632"/>
        <dbReference type="Rhea" id="RHEA-COMP:9633"/>
        <dbReference type="Rhea" id="RHEA-COMP:9685"/>
        <dbReference type="ChEBI" id="CHEBI:15378"/>
        <dbReference type="ChEBI" id="CHEBI:16526"/>
        <dbReference type="ChEBI" id="CHEBI:64479"/>
        <dbReference type="ChEBI" id="CHEBI:78449"/>
        <dbReference type="ChEBI" id="CHEBI:78459"/>
        <dbReference type="ChEBI" id="CHEBI:78460"/>
    </reaction>
    <physiologicalReaction direction="left-to-right" evidence="35">
        <dbReference type="Rhea" id="RHEA:41837"/>
    </physiologicalReaction>
</comment>
<evidence type="ECO:0000256" key="9">
    <source>
        <dbReference type="ARBA" id="ARBA00022516"/>
    </source>
</evidence>
<evidence type="ECO:0000313" key="67">
    <source>
        <dbReference type="Proteomes" id="UP000015104"/>
    </source>
</evidence>
<evidence type="ECO:0000256" key="36">
    <source>
        <dbReference type="ARBA" id="ARBA00047400"/>
    </source>
</evidence>
<evidence type="ECO:0000256" key="14">
    <source>
        <dbReference type="ARBA" id="ARBA00022832"/>
    </source>
</evidence>
<comment type="catalytic activity">
    <reaction evidence="33">
        <text>acetyl-CoA + n malonyl-CoA + 2n NADPH + 2n H(+) = a long-chain fatty acid + (n+1) CoA + n CO2 + 2n NADP(+).</text>
        <dbReference type="EC" id="2.3.1.85"/>
    </reaction>
</comment>
<comment type="catalytic activity">
    <reaction evidence="54">
        <text>3-oxotetradecanoyl-[ACP] + NADPH + H(+) = (3R)-hydroxytetradecanoyl-[ACP] + NADP(+)</text>
        <dbReference type="Rhea" id="RHEA:41888"/>
        <dbReference type="Rhea" id="RHEA-COMP:9645"/>
        <dbReference type="Rhea" id="RHEA-COMP:9646"/>
        <dbReference type="ChEBI" id="CHEBI:15378"/>
        <dbReference type="ChEBI" id="CHEBI:57783"/>
        <dbReference type="ChEBI" id="CHEBI:58349"/>
        <dbReference type="ChEBI" id="CHEBI:78473"/>
        <dbReference type="ChEBI" id="CHEBI:78474"/>
    </reaction>
    <physiologicalReaction direction="left-to-right" evidence="54">
        <dbReference type="Rhea" id="RHEA:41889"/>
    </physiologicalReaction>
</comment>
<reference evidence="67" key="1">
    <citation type="submission" date="2011-08" db="EMBL/GenBank/DDBJ databases">
        <authorList>
            <person name="Rombauts S."/>
        </authorList>
    </citation>
    <scope>NUCLEOTIDE SEQUENCE</scope>
    <source>
        <strain evidence="67">London</strain>
    </source>
</reference>
<evidence type="ECO:0000256" key="1">
    <source>
        <dbReference type="ARBA" id="ARBA00005189"/>
    </source>
</evidence>
<dbReference type="Gene3D" id="3.40.47.10">
    <property type="match status" value="1"/>
</dbReference>
<evidence type="ECO:0000256" key="61">
    <source>
        <dbReference type="ARBA" id="ARBA00049449"/>
    </source>
</evidence>
<dbReference type="EC" id="3.1.2.14" evidence="3"/>
<evidence type="ECO:0000256" key="24">
    <source>
        <dbReference type="ARBA" id="ARBA00023351"/>
    </source>
</evidence>
<evidence type="ECO:0000256" key="13">
    <source>
        <dbReference type="ARBA" id="ARBA00022801"/>
    </source>
</evidence>
<dbReference type="InterPro" id="IPR014030">
    <property type="entry name" value="Ketoacyl_synth_N"/>
</dbReference>
<keyword evidence="17" id="KW-0007">Acetylation</keyword>
<dbReference type="EC" id="2.3.1.85" evidence="4"/>
<comment type="catalytic activity">
    <reaction evidence="23">
        <text>(3R)-hydroxyoctanoyl-[ACP] = (2E)-octenoyl-[ACP] + H2O</text>
        <dbReference type="Rhea" id="RHEA:41844"/>
        <dbReference type="Rhea" id="RHEA-COMP:9634"/>
        <dbReference type="Rhea" id="RHEA-COMP:9635"/>
        <dbReference type="ChEBI" id="CHEBI:15377"/>
        <dbReference type="ChEBI" id="CHEBI:78461"/>
        <dbReference type="ChEBI" id="CHEBI:78462"/>
    </reaction>
    <physiologicalReaction direction="left-to-right" evidence="23">
        <dbReference type="Rhea" id="RHEA:41845"/>
    </physiologicalReaction>
</comment>
<keyword evidence="67" id="KW-1185">Reference proteome</keyword>
<comment type="catalytic activity">
    <reaction evidence="41">
        <text>(2E)-hexadecenoyl-[ACP] + NADPH + H(+) = hexadecanoyl-[ACP] + NADP(+)</text>
        <dbReference type="Rhea" id="RHEA:41912"/>
        <dbReference type="Rhea" id="RHEA-COMP:9651"/>
        <dbReference type="Rhea" id="RHEA-COMP:9652"/>
        <dbReference type="ChEBI" id="CHEBI:15378"/>
        <dbReference type="ChEBI" id="CHEBI:57783"/>
        <dbReference type="ChEBI" id="CHEBI:58349"/>
        <dbReference type="ChEBI" id="CHEBI:78481"/>
        <dbReference type="ChEBI" id="CHEBI:78483"/>
    </reaction>
    <physiologicalReaction direction="left-to-right" evidence="41">
        <dbReference type="Rhea" id="RHEA:41913"/>
    </physiologicalReaction>
</comment>
<comment type="catalytic activity">
    <reaction evidence="53">
        <text>hexadecanoyl-[ACP] + H2O = hexadecanoate + holo-[ACP] + H(+)</text>
        <dbReference type="Rhea" id="RHEA:41932"/>
        <dbReference type="Rhea" id="RHEA-COMP:9652"/>
        <dbReference type="Rhea" id="RHEA-COMP:9685"/>
        <dbReference type="ChEBI" id="CHEBI:7896"/>
        <dbReference type="ChEBI" id="CHEBI:15377"/>
        <dbReference type="ChEBI" id="CHEBI:15378"/>
        <dbReference type="ChEBI" id="CHEBI:64479"/>
        <dbReference type="ChEBI" id="CHEBI:78483"/>
        <dbReference type="EC" id="3.1.2.14"/>
    </reaction>
    <physiologicalReaction direction="left-to-right" evidence="53">
        <dbReference type="Rhea" id="RHEA:41933"/>
    </physiologicalReaction>
</comment>
<comment type="catalytic activity">
    <reaction evidence="63">
        <text>octanoyl-[ACP] + malonyl-[ACP] + H(+) = 3-oxodecanoyl-[ACP] + holo-[ACP] + CO2</text>
        <dbReference type="Rhea" id="RHEA:41852"/>
        <dbReference type="Rhea" id="RHEA-COMP:9623"/>
        <dbReference type="Rhea" id="RHEA-COMP:9636"/>
        <dbReference type="Rhea" id="RHEA-COMP:9637"/>
        <dbReference type="Rhea" id="RHEA-COMP:9685"/>
        <dbReference type="ChEBI" id="CHEBI:15378"/>
        <dbReference type="ChEBI" id="CHEBI:16526"/>
        <dbReference type="ChEBI" id="CHEBI:64479"/>
        <dbReference type="ChEBI" id="CHEBI:78449"/>
        <dbReference type="ChEBI" id="CHEBI:78463"/>
        <dbReference type="ChEBI" id="CHEBI:78464"/>
    </reaction>
    <physiologicalReaction direction="left-to-right" evidence="63">
        <dbReference type="Rhea" id="RHEA:41853"/>
    </physiologicalReaction>
</comment>
<dbReference type="InterPro" id="IPR020843">
    <property type="entry name" value="ER"/>
</dbReference>
<evidence type="ECO:0000256" key="15">
    <source>
        <dbReference type="ARBA" id="ARBA00022857"/>
    </source>
</evidence>
<dbReference type="SUPFAM" id="SSF51735">
    <property type="entry name" value="NAD(P)-binding Rossmann-fold domains"/>
    <property type="match status" value="2"/>
</dbReference>
<evidence type="ECO:0000256" key="20">
    <source>
        <dbReference type="ARBA" id="ARBA00023098"/>
    </source>
</evidence>
<dbReference type="GO" id="GO:0016297">
    <property type="term" value="F:fatty acyl-[ACP] hydrolase activity"/>
    <property type="evidence" value="ECO:0007669"/>
    <property type="project" value="UniProtKB-EC"/>
</dbReference>
<comment type="catalytic activity">
    <reaction evidence="36">
        <text>a (3R)-hydroxyacyl-[ACP] + NADP(+) = a 3-oxoacyl-[ACP] + NADPH + H(+)</text>
        <dbReference type="Rhea" id="RHEA:17397"/>
        <dbReference type="Rhea" id="RHEA-COMP:9916"/>
        <dbReference type="Rhea" id="RHEA-COMP:9945"/>
        <dbReference type="ChEBI" id="CHEBI:15378"/>
        <dbReference type="ChEBI" id="CHEBI:57783"/>
        <dbReference type="ChEBI" id="CHEBI:58349"/>
        <dbReference type="ChEBI" id="CHEBI:78776"/>
        <dbReference type="ChEBI" id="CHEBI:78827"/>
        <dbReference type="EC" id="1.1.1.100"/>
    </reaction>
    <physiologicalReaction direction="right-to-left" evidence="36">
        <dbReference type="Rhea" id="RHEA:17399"/>
    </physiologicalReaction>
</comment>
<evidence type="ECO:0000313" key="66">
    <source>
        <dbReference type="EnsemblMetazoa" id="tetur01g14210.1"/>
    </source>
</evidence>
<keyword evidence="11" id="KW-0808">Transferase</keyword>
<evidence type="ECO:0000256" key="50">
    <source>
        <dbReference type="ARBA" id="ARBA00048571"/>
    </source>
</evidence>
<comment type="catalytic activity">
    <reaction evidence="62">
        <text>(2E)-decenoyl-[ACP] + NADPH + H(+) = decanoyl-[ACP] + NADP(+)</text>
        <dbReference type="Rhea" id="RHEA:41864"/>
        <dbReference type="Rhea" id="RHEA-COMP:9639"/>
        <dbReference type="Rhea" id="RHEA-COMP:9640"/>
        <dbReference type="ChEBI" id="CHEBI:15378"/>
        <dbReference type="ChEBI" id="CHEBI:57783"/>
        <dbReference type="ChEBI" id="CHEBI:58349"/>
        <dbReference type="ChEBI" id="CHEBI:78467"/>
        <dbReference type="ChEBI" id="CHEBI:78468"/>
    </reaction>
    <physiologicalReaction direction="left-to-right" evidence="62">
        <dbReference type="Rhea" id="RHEA:41865"/>
    </physiologicalReaction>
</comment>
<evidence type="ECO:0000256" key="30">
    <source>
        <dbReference type="ARBA" id="ARBA00023401"/>
    </source>
</evidence>
<keyword evidence="9" id="KW-0444">Lipid biosynthesis</keyword>
<keyword evidence="8" id="KW-0596">Phosphopantetheine</keyword>
<keyword evidence="16" id="KW-0663">Pyridoxal phosphate</keyword>
<dbReference type="InterPro" id="IPR036736">
    <property type="entry name" value="ACP-like_sf"/>
</dbReference>
<organism evidence="66 67">
    <name type="scientific">Tetranychus urticae</name>
    <name type="common">Two-spotted spider mite</name>
    <dbReference type="NCBI Taxonomy" id="32264"/>
    <lineage>
        <taxon>Eukaryota</taxon>
        <taxon>Metazoa</taxon>
        <taxon>Ecdysozoa</taxon>
        <taxon>Arthropoda</taxon>
        <taxon>Chelicerata</taxon>
        <taxon>Arachnida</taxon>
        <taxon>Acari</taxon>
        <taxon>Acariformes</taxon>
        <taxon>Trombidiformes</taxon>
        <taxon>Prostigmata</taxon>
        <taxon>Eleutherengona</taxon>
        <taxon>Raphignathae</taxon>
        <taxon>Tetranychoidea</taxon>
        <taxon>Tetranychidae</taxon>
        <taxon>Tetranychus</taxon>
    </lineage>
</organism>
<evidence type="ECO:0000256" key="16">
    <source>
        <dbReference type="ARBA" id="ARBA00022898"/>
    </source>
</evidence>
<evidence type="ECO:0000256" key="59">
    <source>
        <dbReference type="ARBA" id="ARBA00049414"/>
    </source>
</evidence>
<comment type="catalytic activity">
    <reaction evidence="57">
        <text>(2E)-tetradecenoyl-[ACP] + NADPH + H(+) = tetradecanoyl-[ACP] + NADP(+)</text>
        <dbReference type="Rhea" id="RHEA:41896"/>
        <dbReference type="Rhea" id="RHEA-COMP:9647"/>
        <dbReference type="Rhea" id="RHEA-COMP:9648"/>
        <dbReference type="ChEBI" id="CHEBI:15378"/>
        <dbReference type="ChEBI" id="CHEBI:57783"/>
        <dbReference type="ChEBI" id="CHEBI:58349"/>
        <dbReference type="ChEBI" id="CHEBI:78475"/>
        <dbReference type="ChEBI" id="CHEBI:78477"/>
    </reaction>
    <physiologicalReaction direction="left-to-right" evidence="57">
        <dbReference type="Rhea" id="RHEA:41897"/>
    </physiologicalReaction>
</comment>
<comment type="catalytic activity">
    <reaction evidence="56">
        <text>decanoyl-[ACP] + malonyl-[ACP] + H(+) = 3-oxododecanoyl-[ACP] + holo-[ACP] + CO2</text>
        <dbReference type="Rhea" id="RHEA:41868"/>
        <dbReference type="Rhea" id="RHEA-COMP:9623"/>
        <dbReference type="Rhea" id="RHEA-COMP:9640"/>
        <dbReference type="Rhea" id="RHEA-COMP:9641"/>
        <dbReference type="Rhea" id="RHEA-COMP:9685"/>
        <dbReference type="ChEBI" id="CHEBI:15378"/>
        <dbReference type="ChEBI" id="CHEBI:16526"/>
        <dbReference type="ChEBI" id="CHEBI:64479"/>
        <dbReference type="ChEBI" id="CHEBI:78449"/>
        <dbReference type="ChEBI" id="CHEBI:78468"/>
        <dbReference type="ChEBI" id="CHEBI:78469"/>
    </reaction>
    <physiologicalReaction direction="left-to-right" evidence="56">
        <dbReference type="Rhea" id="RHEA:41869"/>
    </physiologicalReaction>
</comment>
<reference evidence="66" key="2">
    <citation type="submission" date="2015-06" db="UniProtKB">
        <authorList>
            <consortium name="EnsemblMetazoa"/>
        </authorList>
    </citation>
    <scope>IDENTIFICATION</scope>
</reference>
<comment type="pathway">
    <text evidence="1">Lipid metabolism.</text>
</comment>
<dbReference type="InterPro" id="IPR009081">
    <property type="entry name" value="PP-bd_ACP"/>
</dbReference>
<evidence type="ECO:0000256" key="51">
    <source>
        <dbReference type="ARBA" id="ARBA00048650"/>
    </source>
</evidence>
<dbReference type="Pfam" id="PF00550">
    <property type="entry name" value="PP-binding"/>
    <property type="match status" value="1"/>
</dbReference>
<evidence type="ECO:0000256" key="28">
    <source>
        <dbReference type="ARBA" id="ARBA00023398"/>
    </source>
</evidence>
<dbReference type="Gene3D" id="3.90.180.10">
    <property type="entry name" value="Medium-chain alcohol dehydrogenases, catalytic domain"/>
    <property type="match status" value="1"/>
</dbReference>
<dbReference type="SUPFAM" id="SSF53474">
    <property type="entry name" value="alpha/beta-Hydrolases"/>
    <property type="match status" value="1"/>
</dbReference>
<dbReference type="Pfam" id="PF21149">
    <property type="entry name" value="FAS_pseudo-KR"/>
    <property type="match status" value="1"/>
</dbReference>
<evidence type="ECO:0000256" key="57">
    <source>
        <dbReference type="ARBA" id="ARBA00049171"/>
    </source>
</evidence>
<keyword evidence="13" id="KW-0378">Hydrolase</keyword>
<dbReference type="Proteomes" id="UP000015104">
    <property type="component" value="Unassembled WGS sequence"/>
</dbReference>
<comment type="catalytic activity">
    <reaction evidence="52">
        <text>holo-[ACP] + acetyl-CoA = acetyl-[ACP] + CoA</text>
        <dbReference type="Rhea" id="RHEA:41788"/>
        <dbReference type="Rhea" id="RHEA-COMP:9621"/>
        <dbReference type="Rhea" id="RHEA-COMP:9685"/>
        <dbReference type="ChEBI" id="CHEBI:57287"/>
        <dbReference type="ChEBI" id="CHEBI:57288"/>
        <dbReference type="ChEBI" id="CHEBI:64479"/>
        <dbReference type="ChEBI" id="CHEBI:78446"/>
        <dbReference type="EC" id="2.3.1.38"/>
    </reaction>
    <physiologicalReaction direction="left-to-right" evidence="52">
        <dbReference type="Rhea" id="RHEA:41789"/>
    </physiologicalReaction>
</comment>
<comment type="catalytic activity">
    <reaction evidence="27">
        <text>a (3R)-hydroxyacyl-[ACP] = a (2E)-enoyl-[ACP] + H2O</text>
        <dbReference type="Rhea" id="RHEA:13097"/>
        <dbReference type="Rhea" id="RHEA-COMP:9925"/>
        <dbReference type="Rhea" id="RHEA-COMP:9945"/>
        <dbReference type="ChEBI" id="CHEBI:15377"/>
        <dbReference type="ChEBI" id="CHEBI:78784"/>
        <dbReference type="ChEBI" id="CHEBI:78827"/>
        <dbReference type="EC" id="4.2.1.59"/>
    </reaction>
    <physiologicalReaction direction="left-to-right" evidence="27">
        <dbReference type="Rhea" id="RHEA:13098"/>
    </physiologicalReaction>
</comment>
<keyword evidence="22" id="KW-0511">Multifunctional enzyme</keyword>
<evidence type="ECO:0000256" key="4">
    <source>
        <dbReference type="ARBA" id="ARBA00012873"/>
    </source>
</evidence>
<evidence type="ECO:0000256" key="46">
    <source>
        <dbReference type="ARBA" id="ARBA00048281"/>
    </source>
</evidence>
<evidence type="ECO:0000256" key="22">
    <source>
        <dbReference type="ARBA" id="ARBA00023268"/>
    </source>
</evidence>
<evidence type="ECO:0000256" key="6">
    <source>
        <dbReference type="ARBA" id="ARBA00013191"/>
    </source>
</evidence>
<dbReference type="InterPro" id="IPR016039">
    <property type="entry name" value="Thiolase-like"/>
</dbReference>
<dbReference type="SUPFAM" id="SSF52151">
    <property type="entry name" value="FabD/lysophospholipase-like"/>
    <property type="match status" value="1"/>
</dbReference>
<evidence type="ECO:0000256" key="18">
    <source>
        <dbReference type="ARBA" id="ARBA00023002"/>
    </source>
</evidence>
<dbReference type="GO" id="GO:0004312">
    <property type="term" value="F:fatty acid synthase activity"/>
    <property type="evidence" value="ECO:0007669"/>
    <property type="project" value="UniProtKB-EC"/>
</dbReference>
<evidence type="ECO:0000256" key="42">
    <source>
        <dbReference type="ARBA" id="ARBA00047897"/>
    </source>
</evidence>
<dbReference type="GO" id="GO:0004315">
    <property type="term" value="F:3-oxoacyl-[acyl-carrier-protein] synthase activity"/>
    <property type="evidence" value="ECO:0007669"/>
    <property type="project" value="UniProtKB-EC"/>
</dbReference>
<dbReference type="InterPro" id="IPR020841">
    <property type="entry name" value="PKS_Beta-ketoAc_synthase_dom"/>
</dbReference>
<comment type="catalytic activity">
    <reaction evidence="25">
        <text>(3R)-hydroxyhexanoyl-[ACP] = (2E)-hexenoyl-[ACP] + H2O</text>
        <dbReference type="Rhea" id="RHEA:41828"/>
        <dbReference type="Rhea" id="RHEA-COMP:9630"/>
        <dbReference type="Rhea" id="RHEA-COMP:9631"/>
        <dbReference type="ChEBI" id="CHEBI:15377"/>
        <dbReference type="ChEBI" id="CHEBI:78457"/>
        <dbReference type="ChEBI" id="CHEBI:78458"/>
    </reaction>
    <physiologicalReaction direction="left-to-right" evidence="25">
        <dbReference type="Rhea" id="RHEA:41829"/>
    </physiologicalReaction>
</comment>
<evidence type="ECO:0000256" key="19">
    <source>
        <dbReference type="ARBA" id="ARBA00023027"/>
    </source>
</evidence>
<dbReference type="Gene3D" id="3.40.366.10">
    <property type="entry name" value="Malonyl-Coenzyme A Acyl Carrier Protein, domain 2"/>
    <property type="match status" value="1"/>
</dbReference>
<proteinExistence type="predicted"/>
<comment type="catalytic activity">
    <reaction evidence="51">
        <text>a 2,3-saturated acyl-[ACP] + NADP(+) = a (2E)-enoyl-[ACP] + NADPH + H(+)</text>
        <dbReference type="Rhea" id="RHEA:22564"/>
        <dbReference type="Rhea" id="RHEA-COMP:9925"/>
        <dbReference type="Rhea" id="RHEA-COMP:9926"/>
        <dbReference type="ChEBI" id="CHEBI:15378"/>
        <dbReference type="ChEBI" id="CHEBI:57783"/>
        <dbReference type="ChEBI" id="CHEBI:58349"/>
        <dbReference type="ChEBI" id="CHEBI:78784"/>
        <dbReference type="ChEBI" id="CHEBI:78785"/>
        <dbReference type="EC" id="1.3.1.39"/>
    </reaction>
    <physiologicalReaction direction="right-to-left" evidence="51">
        <dbReference type="Rhea" id="RHEA:22566"/>
    </physiologicalReaction>
</comment>
<dbReference type="GO" id="GO:0006633">
    <property type="term" value="P:fatty acid biosynthetic process"/>
    <property type="evidence" value="ECO:0007669"/>
    <property type="project" value="UniProtKB-KW"/>
</dbReference>
<evidence type="ECO:0000256" key="52">
    <source>
        <dbReference type="ARBA" id="ARBA00048691"/>
    </source>
</evidence>
<dbReference type="InterPro" id="IPR001227">
    <property type="entry name" value="Ac_transferase_dom_sf"/>
</dbReference>
<comment type="catalytic activity">
    <reaction evidence="55">
        <text>(2E)-octadecenoyl-[ACP] + NADPH + H(+) = octadecanoyl-[ACP] + NADP(+)</text>
        <dbReference type="Rhea" id="RHEA:41928"/>
        <dbReference type="Rhea" id="RHEA-COMP:9655"/>
        <dbReference type="Rhea" id="RHEA-COMP:9656"/>
        <dbReference type="ChEBI" id="CHEBI:15378"/>
        <dbReference type="ChEBI" id="CHEBI:57783"/>
        <dbReference type="ChEBI" id="CHEBI:58349"/>
        <dbReference type="ChEBI" id="CHEBI:78489"/>
        <dbReference type="ChEBI" id="CHEBI:78495"/>
    </reaction>
    <physiologicalReaction direction="left-to-right" evidence="55">
        <dbReference type="Rhea" id="RHEA:41929"/>
    </physiologicalReaction>
</comment>
<dbReference type="InterPro" id="IPR018201">
    <property type="entry name" value="Ketoacyl_synth_AS"/>
</dbReference>
<evidence type="ECO:0000256" key="41">
    <source>
        <dbReference type="ARBA" id="ARBA00047810"/>
    </source>
</evidence>
<dbReference type="InterPro" id="IPR032821">
    <property type="entry name" value="PKS_assoc"/>
</dbReference>
<evidence type="ECO:0000256" key="17">
    <source>
        <dbReference type="ARBA" id="ARBA00022990"/>
    </source>
</evidence>
<dbReference type="EC" id="1.1.1.100" evidence="5"/>
<keyword evidence="12" id="KW-0702">S-nitrosylation</keyword>
<evidence type="ECO:0000256" key="12">
    <source>
        <dbReference type="ARBA" id="ARBA00022799"/>
    </source>
</evidence>
<comment type="catalytic activity">
    <reaction evidence="34">
        <text>3-oxooctadecanoyl-[ACP] + NADPH + H(+) = (3R)-hydroxyoctadecanoyl-[ACP] + NADP(+)</text>
        <dbReference type="Rhea" id="RHEA:41920"/>
        <dbReference type="Rhea" id="RHEA-COMP:9653"/>
        <dbReference type="Rhea" id="RHEA-COMP:9654"/>
        <dbReference type="ChEBI" id="CHEBI:15378"/>
        <dbReference type="ChEBI" id="CHEBI:57783"/>
        <dbReference type="ChEBI" id="CHEBI:58349"/>
        <dbReference type="ChEBI" id="CHEBI:78487"/>
        <dbReference type="ChEBI" id="CHEBI:78488"/>
    </reaction>
    <physiologicalReaction direction="left-to-right" evidence="34">
        <dbReference type="Rhea" id="RHEA:41921"/>
    </physiologicalReaction>
</comment>
<comment type="catalytic activity">
    <reaction evidence="50">
        <text>3-oxohexanoyl-[ACP] + NADPH + H(+) = (3R)-hydroxyhexanoyl-[ACP] + NADP(+)</text>
        <dbReference type="Rhea" id="RHEA:41824"/>
        <dbReference type="Rhea" id="RHEA-COMP:9629"/>
        <dbReference type="Rhea" id="RHEA-COMP:9630"/>
        <dbReference type="ChEBI" id="CHEBI:15378"/>
        <dbReference type="ChEBI" id="CHEBI:57783"/>
        <dbReference type="ChEBI" id="CHEBI:58349"/>
        <dbReference type="ChEBI" id="CHEBI:78456"/>
        <dbReference type="ChEBI" id="CHEBI:78457"/>
    </reaction>
    <physiologicalReaction direction="left-to-right" evidence="50">
        <dbReference type="Rhea" id="RHEA:41825"/>
    </physiologicalReaction>
</comment>
<dbReference type="eggNOG" id="KOG1202">
    <property type="taxonomic scope" value="Eukaryota"/>
</dbReference>
<dbReference type="SUPFAM" id="SSF47336">
    <property type="entry name" value="ACP-like"/>
    <property type="match status" value="1"/>
</dbReference>
<comment type="catalytic activity">
    <reaction evidence="44">
        <text>acetyl-[ACP] + malonyl-[ACP] + H(+) = 3-oxobutanoyl-[ACP] + holo-[ACP] + CO2</text>
        <dbReference type="Rhea" id="RHEA:41800"/>
        <dbReference type="Rhea" id="RHEA-COMP:9621"/>
        <dbReference type="Rhea" id="RHEA-COMP:9623"/>
        <dbReference type="Rhea" id="RHEA-COMP:9625"/>
        <dbReference type="Rhea" id="RHEA-COMP:9685"/>
        <dbReference type="ChEBI" id="CHEBI:15378"/>
        <dbReference type="ChEBI" id="CHEBI:16526"/>
        <dbReference type="ChEBI" id="CHEBI:64479"/>
        <dbReference type="ChEBI" id="CHEBI:78446"/>
        <dbReference type="ChEBI" id="CHEBI:78449"/>
        <dbReference type="ChEBI" id="CHEBI:78450"/>
    </reaction>
    <physiologicalReaction direction="left-to-right" evidence="44">
        <dbReference type="Rhea" id="RHEA:41801"/>
    </physiologicalReaction>
</comment>
<comment type="catalytic activity">
    <reaction evidence="46">
        <text>(2E)-dodecenoyl-[ACP] + NADPH + H(+) = dodecanoyl-[ACP] + NADP(+)</text>
        <dbReference type="Rhea" id="RHEA:41880"/>
        <dbReference type="Rhea" id="RHEA-COMP:9643"/>
        <dbReference type="Rhea" id="RHEA-COMP:9644"/>
        <dbReference type="ChEBI" id="CHEBI:15378"/>
        <dbReference type="ChEBI" id="CHEBI:57783"/>
        <dbReference type="ChEBI" id="CHEBI:58349"/>
        <dbReference type="ChEBI" id="CHEBI:65264"/>
        <dbReference type="ChEBI" id="CHEBI:78472"/>
    </reaction>
    <physiologicalReaction direction="left-to-right" evidence="46">
        <dbReference type="Rhea" id="RHEA:41881"/>
    </physiologicalReaction>
</comment>
<evidence type="ECO:0000256" key="63">
    <source>
        <dbReference type="ARBA" id="ARBA00049533"/>
    </source>
</evidence>
<dbReference type="Gene3D" id="3.40.50.720">
    <property type="entry name" value="NAD(P)-binding Rossmann-like Domain"/>
    <property type="match status" value="1"/>
</dbReference>
<evidence type="ECO:0000256" key="31">
    <source>
        <dbReference type="ARBA" id="ARBA00023402"/>
    </source>
</evidence>
<evidence type="ECO:0000259" key="65">
    <source>
        <dbReference type="PROSITE" id="PS52004"/>
    </source>
</evidence>
<dbReference type="EMBL" id="CAEY01000481">
    <property type="status" value="NOT_ANNOTATED_CDS"/>
    <property type="molecule type" value="Genomic_DNA"/>
</dbReference>
<evidence type="ECO:0000256" key="55">
    <source>
        <dbReference type="ARBA" id="ARBA00049019"/>
    </source>
</evidence>
<dbReference type="InterPro" id="IPR049391">
    <property type="entry name" value="FAS_pseudo-KR"/>
</dbReference>
<comment type="catalytic activity">
    <reaction evidence="59">
        <text>3-oxohexadecanoyl-[ACP] + NADPH + H(+) = (3R)-hydroxyhexadecanoyl-[ACP] + NADP(+)</text>
        <dbReference type="Rhea" id="RHEA:41904"/>
        <dbReference type="Rhea" id="RHEA-COMP:9649"/>
        <dbReference type="Rhea" id="RHEA-COMP:9650"/>
        <dbReference type="ChEBI" id="CHEBI:15378"/>
        <dbReference type="ChEBI" id="CHEBI:57783"/>
        <dbReference type="ChEBI" id="CHEBI:58349"/>
        <dbReference type="ChEBI" id="CHEBI:78478"/>
        <dbReference type="ChEBI" id="CHEBI:78480"/>
    </reaction>
    <physiologicalReaction direction="left-to-right" evidence="59">
        <dbReference type="Rhea" id="RHEA:41905"/>
    </physiologicalReaction>
</comment>
<comment type="catalytic activity">
    <reaction evidence="40">
        <text>dodecanoyl-[ACP] + malonyl-[ACP] + H(+) = 3-oxotetradecanoyl-[ACP] + holo-[ACP] + CO2</text>
        <dbReference type="Rhea" id="RHEA:41884"/>
        <dbReference type="Rhea" id="RHEA-COMP:9623"/>
        <dbReference type="Rhea" id="RHEA-COMP:9644"/>
        <dbReference type="Rhea" id="RHEA-COMP:9645"/>
        <dbReference type="Rhea" id="RHEA-COMP:9685"/>
        <dbReference type="ChEBI" id="CHEBI:15378"/>
        <dbReference type="ChEBI" id="CHEBI:16526"/>
        <dbReference type="ChEBI" id="CHEBI:64479"/>
        <dbReference type="ChEBI" id="CHEBI:65264"/>
        <dbReference type="ChEBI" id="CHEBI:78449"/>
        <dbReference type="ChEBI" id="CHEBI:78473"/>
    </reaction>
    <physiologicalReaction direction="left-to-right" evidence="40">
        <dbReference type="Rhea" id="RHEA:41885"/>
    </physiologicalReaction>
</comment>
<evidence type="ECO:0000256" key="21">
    <source>
        <dbReference type="ARBA" id="ARBA00023160"/>
    </source>
</evidence>
<evidence type="ECO:0000256" key="26">
    <source>
        <dbReference type="ARBA" id="ARBA00023388"/>
    </source>
</evidence>
<dbReference type="HOGENOM" id="CLU_000022_31_7_1"/>
<evidence type="ECO:0000256" key="8">
    <source>
        <dbReference type="ARBA" id="ARBA00022450"/>
    </source>
</evidence>
<feature type="domain" description="Carrier" evidence="64">
    <location>
        <begin position="2034"/>
        <end position="2114"/>
    </location>
</feature>
<dbReference type="Gene3D" id="1.10.1200.10">
    <property type="entry name" value="ACP-like"/>
    <property type="match status" value="1"/>
</dbReference>
<dbReference type="Pfam" id="PF02801">
    <property type="entry name" value="Ketoacyl-synt_C"/>
    <property type="match status" value="1"/>
</dbReference>
<evidence type="ECO:0000256" key="45">
    <source>
        <dbReference type="ARBA" id="ARBA00048051"/>
    </source>
</evidence>
<evidence type="ECO:0000256" key="47">
    <source>
        <dbReference type="ARBA" id="ARBA00048289"/>
    </source>
</evidence>
<dbReference type="GO" id="GO:0019171">
    <property type="term" value="F:(3R)-hydroxyacyl-[acyl-carrier-protein] dehydratase activity"/>
    <property type="evidence" value="ECO:0007669"/>
    <property type="project" value="UniProtKB-EC"/>
</dbReference>
<dbReference type="InterPro" id="IPR001031">
    <property type="entry name" value="Thioesterase"/>
</dbReference>
<evidence type="ECO:0000256" key="25">
    <source>
        <dbReference type="ARBA" id="ARBA00023373"/>
    </source>
</evidence>
<dbReference type="InterPro" id="IPR013968">
    <property type="entry name" value="PKS_KR"/>
</dbReference>
<comment type="function">
    <text evidence="32">Fatty acid synthetase is a multifunctional enzyme that catalyzes the de novo biosynthesis of long-chain saturated fatty acids starting from acetyl-CoA and malonyl-CoA in the presence of NADPH. This multifunctional protein contains 7 catalytic activities and a site for the binding of the prosthetic group 4'-phosphopantetheine of the acyl carrier protein ([ACP]) domain.</text>
</comment>
<comment type="catalytic activity">
    <reaction evidence="42">
        <text>(2E)-hexenoyl-[ACP] + NADPH + H(+) = hexanoyl-[ACP] + NADP(+)</text>
        <dbReference type="Rhea" id="RHEA:41832"/>
        <dbReference type="Rhea" id="RHEA-COMP:9631"/>
        <dbReference type="Rhea" id="RHEA-COMP:9632"/>
        <dbReference type="ChEBI" id="CHEBI:15378"/>
        <dbReference type="ChEBI" id="CHEBI:57783"/>
        <dbReference type="ChEBI" id="CHEBI:58349"/>
        <dbReference type="ChEBI" id="CHEBI:78458"/>
        <dbReference type="ChEBI" id="CHEBI:78459"/>
    </reaction>
    <physiologicalReaction direction="left-to-right" evidence="42">
        <dbReference type="Rhea" id="RHEA:41833"/>
    </physiologicalReaction>
</comment>
<dbReference type="SUPFAM" id="SSF53901">
    <property type="entry name" value="Thiolase-like"/>
    <property type="match status" value="1"/>
</dbReference>
<evidence type="ECO:0000256" key="3">
    <source>
        <dbReference type="ARBA" id="ARBA00012480"/>
    </source>
</evidence>
<dbReference type="EC" id="1.3.1.39" evidence="2"/>
<dbReference type="InterPro" id="IPR016035">
    <property type="entry name" value="Acyl_Trfase/lysoPLipase"/>
</dbReference>
<dbReference type="InterPro" id="IPR036291">
    <property type="entry name" value="NAD(P)-bd_dom_sf"/>
</dbReference>
<evidence type="ECO:0000256" key="53">
    <source>
        <dbReference type="ARBA" id="ARBA00048704"/>
    </source>
</evidence>
<comment type="catalytic activity">
    <reaction evidence="49">
        <text>a fatty acyl-[ACP] + malonyl-[ACP] + H(+) = a 3-oxoacyl-[ACP] + holo-[ACP] + CO2</text>
        <dbReference type="Rhea" id="RHEA:22836"/>
        <dbReference type="Rhea" id="RHEA-COMP:9623"/>
        <dbReference type="Rhea" id="RHEA-COMP:9685"/>
        <dbReference type="Rhea" id="RHEA-COMP:9916"/>
        <dbReference type="Rhea" id="RHEA-COMP:14125"/>
        <dbReference type="ChEBI" id="CHEBI:15378"/>
        <dbReference type="ChEBI" id="CHEBI:16526"/>
        <dbReference type="ChEBI" id="CHEBI:64479"/>
        <dbReference type="ChEBI" id="CHEBI:78449"/>
        <dbReference type="ChEBI" id="CHEBI:78776"/>
        <dbReference type="ChEBI" id="CHEBI:138651"/>
        <dbReference type="EC" id="2.3.1.41"/>
    </reaction>
    <physiologicalReaction direction="left-to-right" evidence="49">
        <dbReference type="Rhea" id="RHEA:22837"/>
    </physiologicalReaction>
</comment>
<dbReference type="CDD" id="cd00833">
    <property type="entry name" value="PKS"/>
    <property type="match status" value="1"/>
</dbReference>
<evidence type="ECO:0000256" key="62">
    <source>
        <dbReference type="ARBA" id="ARBA00049521"/>
    </source>
</evidence>
<evidence type="ECO:0000256" key="58">
    <source>
        <dbReference type="ARBA" id="ARBA00049263"/>
    </source>
</evidence>
<comment type="catalytic activity">
    <reaction evidence="30">
        <text>(3R)-hydroxyhexadecanoyl-[ACP] = (2E)-hexadecenoyl-[ACP] + H2O</text>
        <dbReference type="Rhea" id="RHEA:41908"/>
        <dbReference type="Rhea" id="RHEA-COMP:9650"/>
        <dbReference type="Rhea" id="RHEA-COMP:9651"/>
        <dbReference type="ChEBI" id="CHEBI:15377"/>
        <dbReference type="ChEBI" id="CHEBI:78480"/>
        <dbReference type="ChEBI" id="CHEBI:78481"/>
    </reaction>
    <physiologicalReaction direction="left-to-right" evidence="30">
        <dbReference type="Rhea" id="RHEA:41909"/>
    </physiologicalReaction>
</comment>
<evidence type="ECO:0000256" key="37">
    <source>
        <dbReference type="ARBA" id="ARBA00047440"/>
    </source>
</evidence>
<dbReference type="InterPro" id="IPR050091">
    <property type="entry name" value="PKS_NRPS_Biosynth_Enz"/>
</dbReference>
<evidence type="ECO:0000256" key="43">
    <source>
        <dbReference type="ARBA" id="ARBA00047953"/>
    </source>
</evidence>
<dbReference type="EC" id="2.3.1.41" evidence="6"/>
<dbReference type="PANTHER" id="PTHR43775:SF7">
    <property type="entry name" value="FATTY ACID SYNTHASE"/>
    <property type="match status" value="1"/>
</dbReference>
<dbReference type="Pfam" id="PF00109">
    <property type="entry name" value="ketoacyl-synt"/>
    <property type="match status" value="1"/>
</dbReference>
<comment type="catalytic activity">
    <reaction evidence="58">
        <text>3-oxododecanoyl-[ACP] + NADPH + H(+) = (3R)-hydroxydodecanoyl-[ACP] + NADP(+)</text>
        <dbReference type="Rhea" id="RHEA:41872"/>
        <dbReference type="Rhea" id="RHEA-COMP:9641"/>
        <dbReference type="Rhea" id="RHEA-COMP:9642"/>
        <dbReference type="ChEBI" id="CHEBI:15378"/>
        <dbReference type="ChEBI" id="CHEBI:57783"/>
        <dbReference type="ChEBI" id="CHEBI:58349"/>
        <dbReference type="ChEBI" id="CHEBI:78469"/>
        <dbReference type="ChEBI" id="CHEBI:78470"/>
    </reaction>
    <physiologicalReaction direction="left-to-right" evidence="58">
        <dbReference type="Rhea" id="RHEA:41873"/>
    </physiologicalReaction>
</comment>
<dbReference type="InterPro" id="IPR014031">
    <property type="entry name" value="Ketoacyl_synth_C"/>
</dbReference>
<feature type="domain" description="Ketosynthase family 3 (KS3)" evidence="65">
    <location>
        <begin position="24"/>
        <end position="421"/>
    </location>
</feature>
<comment type="catalytic activity">
    <reaction evidence="60">
        <text>3-oxooctanoyl-[ACP] + NADPH + H(+) = (3R)-hydroxyoctanoyl-[ACP] + NADP(+)</text>
        <dbReference type="Rhea" id="RHEA:41840"/>
        <dbReference type="Rhea" id="RHEA-COMP:9633"/>
        <dbReference type="Rhea" id="RHEA-COMP:9634"/>
        <dbReference type="ChEBI" id="CHEBI:15378"/>
        <dbReference type="ChEBI" id="CHEBI:57783"/>
        <dbReference type="ChEBI" id="CHEBI:58349"/>
        <dbReference type="ChEBI" id="CHEBI:78460"/>
        <dbReference type="ChEBI" id="CHEBI:78461"/>
    </reaction>
    <physiologicalReaction direction="left-to-right" evidence="60">
        <dbReference type="Rhea" id="RHEA:41841"/>
    </physiologicalReaction>
</comment>
<dbReference type="PANTHER" id="PTHR43775">
    <property type="entry name" value="FATTY ACID SYNTHASE"/>
    <property type="match status" value="1"/>
</dbReference>
<comment type="catalytic activity">
    <reaction evidence="43">
        <text>3-oxobutanoyl-[ACP] + NADPH + H(+) = (3R)-hydroxybutanoyl-[ACP] + NADP(+)</text>
        <dbReference type="Rhea" id="RHEA:41804"/>
        <dbReference type="Rhea" id="RHEA-COMP:9625"/>
        <dbReference type="Rhea" id="RHEA-COMP:9626"/>
        <dbReference type="ChEBI" id="CHEBI:15378"/>
        <dbReference type="ChEBI" id="CHEBI:57783"/>
        <dbReference type="ChEBI" id="CHEBI:58349"/>
        <dbReference type="ChEBI" id="CHEBI:78450"/>
        <dbReference type="ChEBI" id="CHEBI:78451"/>
    </reaction>
    <physiologicalReaction direction="left-to-right" evidence="43">
        <dbReference type="Rhea" id="RHEA:41805"/>
    </physiologicalReaction>
</comment>
<evidence type="ECO:0000256" key="32">
    <source>
        <dbReference type="ARBA" id="ARBA00023442"/>
    </source>
</evidence>
<comment type="catalytic activity">
    <reaction evidence="48">
        <text>(2E)-octenoyl-[ACP] + NADPH + H(+) = octanoyl-[ACP] + NADP(+)</text>
        <dbReference type="Rhea" id="RHEA:41848"/>
        <dbReference type="Rhea" id="RHEA-COMP:9635"/>
        <dbReference type="Rhea" id="RHEA-COMP:9636"/>
        <dbReference type="ChEBI" id="CHEBI:15378"/>
        <dbReference type="ChEBI" id="CHEBI:57783"/>
        <dbReference type="ChEBI" id="CHEBI:58349"/>
        <dbReference type="ChEBI" id="CHEBI:78462"/>
        <dbReference type="ChEBI" id="CHEBI:78463"/>
    </reaction>
    <physiologicalReaction direction="left-to-right" evidence="48">
        <dbReference type="Rhea" id="RHEA:41849"/>
    </physiologicalReaction>
</comment>
<keyword evidence="20" id="KW-0443">Lipid metabolism</keyword>
<keyword evidence="18" id="KW-0560">Oxidoreductase</keyword>
<comment type="catalytic activity">
    <reaction evidence="47">
        <text>tetradecanoyl-[ACP] + H2O = tetradecanoate + holo-[ACP] + H(+)</text>
        <dbReference type="Rhea" id="RHEA:30123"/>
        <dbReference type="Rhea" id="RHEA-COMP:9648"/>
        <dbReference type="Rhea" id="RHEA-COMP:9685"/>
        <dbReference type="ChEBI" id="CHEBI:15377"/>
        <dbReference type="ChEBI" id="CHEBI:15378"/>
        <dbReference type="ChEBI" id="CHEBI:30807"/>
        <dbReference type="ChEBI" id="CHEBI:64479"/>
        <dbReference type="ChEBI" id="CHEBI:78477"/>
        <dbReference type="EC" id="3.1.2.14"/>
    </reaction>
    <physiologicalReaction direction="left-to-right" evidence="47">
        <dbReference type="Rhea" id="RHEA:30124"/>
    </physiologicalReaction>
</comment>
<comment type="catalytic activity">
    <reaction evidence="61">
        <text>butanoyl-[ACP] + malonyl-[ACP] + H(+) = 3-oxohexanoyl-[ACP] + holo-[ACP] + CO2</text>
        <dbReference type="Rhea" id="RHEA:41820"/>
        <dbReference type="Rhea" id="RHEA-COMP:9623"/>
        <dbReference type="Rhea" id="RHEA-COMP:9628"/>
        <dbReference type="Rhea" id="RHEA-COMP:9629"/>
        <dbReference type="Rhea" id="RHEA-COMP:9685"/>
        <dbReference type="ChEBI" id="CHEBI:15378"/>
        <dbReference type="ChEBI" id="CHEBI:16526"/>
        <dbReference type="ChEBI" id="CHEBI:64479"/>
        <dbReference type="ChEBI" id="CHEBI:78449"/>
        <dbReference type="ChEBI" id="CHEBI:78454"/>
        <dbReference type="ChEBI" id="CHEBI:78456"/>
    </reaction>
    <physiologicalReaction direction="left-to-right" evidence="61">
        <dbReference type="Rhea" id="RHEA:41821"/>
    </physiologicalReaction>
</comment>
<evidence type="ECO:0000256" key="10">
    <source>
        <dbReference type="ARBA" id="ARBA00022553"/>
    </source>
</evidence>
<dbReference type="Gene3D" id="3.10.129.110">
    <property type="entry name" value="Polyketide synthase dehydratase"/>
    <property type="match status" value="1"/>
</dbReference>
<evidence type="ECO:0000256" key="7">
    <source>
        <dbReference type="ARBA" id="ARBA00018769"/>
    </source>
</evidence>
<dbReference type="PROSITE" id="PS52004">
    <property type="entry name" value="KS3_2"/>
    <property type="match status" value="1"/>
</dbReference>
<comment type="catalytic activity">
    <reaction evidence="45">
        <text>hexadecanoyl-[ACP] + malonyl-[ACP] + H(+) = 3-oxooctadecanoyl-[ACP] + holo-[ACP] + CO2</text>
        <dbReference type="Rhea" id="RHEA:41916"/>
        <dbReference type="Rhea" id="RHEA-COMP:9623"/>
        <dbReference type="Rhea" id="RHEA-COMP:9652"/>
        <dbReference type="Rhea" id="RHEA-COMP:9653"/>
        <dbReference type="Rhea" id="RHEA-COMP:9685"/>
        <dbReference type="ChEBI" id="CHEBI:15378"/>
        <dbReference type="ChEBI" id="CHEBI:16526"/>
        <dbReference type="ChEBI" id="CHEBI:64479"/>
        <dbReference type="ChEBI" id="CHEBI:78449"/>
        <dbReference type="ChEBI" id="CHEBI:78483"/>
        <dbReference type="ChEBI" id="CHEBI:78487"/>
    </reaction>
    <physiologicalReaction direction="left-to-right" evidence="45">
        <dbReference type="Rhea" id="RHEA:41917"/>
    </physiologicalReaction>
</comment>
<keyword evidence="10" id="KW-0597">Phosphoprotein</keyword>
<evidence type="ECO:0000256" key="2">
    <source>
        <dbReference type="ARBA" id="ARBA00012004"/>
    </source>
</evidence>
<evidence type="ECO:0000259" key="64">
    <source>
        <dbReference type="PROSITE" id="PS50075"/>
    </source>
</evidence>
<dbReference type="SMART" id="SM00822">
    <property type="entry name" value="PKS_KR"/>
    <property type="match status" value="1"/>
</dbReference>
<keyword evidence="14" id="KW-0276">Fatty acid metabolism</keyword>
<dbReference type="STRING" id="32264.T1JTH9"/>
<dbReference type="PROSITE" id="PS00606">
    <property type="entry name" value="KS3_1"/>
    <property type="match status" value="1"/>
</dbReference>
<dbReference type="Pfam" id="PF00975">
    <property type="entry name" value="Thioesterase"/>
    <property type="match status" value="1"/>
</dbReference>
<evidence type="ECO:0000256" key="34">
    <source>
        <dbReference type="ARBA" id="ARBA00047300"/>
    </source>
</evidence>
<name>T1JTH9_TETUR</name>
<evidence type="ECO:0000256" key="5">
    <source>
        <dbReference type="ARBA" id="ARBA00012948"/>
    </source>
</evidence>
<dbReference type="Pfam" id="PF16197">
    <property type="entry name" value="KAsynt_C_assoc"/>
    <property type="match status" value="1"/>
</dbReference>
<protein>
    <recommendedName>
        <fullName evidence="7">Fatty acid synthase</fullName>
        <ecNumber evidence="5">1.1.1.100</ecNumber>
        <ecNumber evidence="2">1.3.1.39</ecNumber>
        <ecNumber evidence="6">2.3.1.41</ecNumber>
        <ecNumber evidence="4">2.3.1.85</ecNumber>
        <ecNumber evidence="3">3.1.2.14</ecNumber>
    </recommendedName>
</protein>
<dbReference type="InterPro" id="IPR029058">
    <property type="entry name" value="AB_hydrolase_fold"/>
</dbReference>
<evidence type="ECO:0000256" key="39">
    <source>
        <dbReference type="ARBA" id="ARBA00047500"/>
    </source>
</evidence>
<comment type="catalytic activity">
    <reaction evidence="26">
        <text>(3R)-hydroxydecanoyl-[ACP] = (2E)-decenoyl-[ACP] + H2O</text>
        <dbReference type="Rhea" id="RHEA:41860"/>
        <dbReference type="Rhea" id="RHEA-COMP:9638"/>
        <dbReference type="Rhea" id="RHEA-COMP:9639"/>
        <dbReference type="ChEBI" id="CHEBI:15377"/>
        <dbReference type="ChEBI" id="CHEBI:78466"/>
        <dbReference type="ChEBI" id="CHEBI:78467"/>
    </reaction>
    <physiologicalReaction direction="left-to-right" evidence="26">
        <dbReference type="Rhea" id="RHEA:41861"/>
    </physiologicalReaction>
</comment>
<dbReference type="Gene3D" id="3.40.50.1820">
    <property type="entry name" value="alpha/beta hydrolase"/>
    <property type="match status" value="1"/>
</dbReference>
<comment type="catalytic activity">
    <reaction evidence="31">
        <text>(3R)-hydroxybutanoyl-[ACP] = (2E)-butenoyl-[ACP] + H2O</text>
        <dbReference type="Rhea" id="RHEA:41808"/>
        <dbReference type="Rhea" id="RHEA-COMP:9626"/>
        <dbReference type="Rhea" id="RHEA-COMP:9627"/>
        <dbReference type="ChEBI" id="CHEBI:15377"/>
        <dbReference type="ChEBI" id="CHEBI:78451"/>
        <dbReference type="ChEBI" id="CHEBI:78453"/>
    </reaction>
    <physiologicalReaction direction="left-to-right" evidence="31">
        <dbReference type="Rhea" id="RHEA:41809"/>
    </physiologicalReaction>
</comment>
<comment type="catalytic activity">
    <reaction evidence="37">
        <text>3-oxodecanoyl-[ACP] + NADPH + H(+) = (3R)-hydroxydecanoyl-[ACP] + NADP(+)</text>
        <dbReference type="Rhea" id="RHEA:41856"/>
        <dbReference type="Rhea" id="RHEA-COMP:9637"/>
        <dbReference type="Rhea" id="RHEA-COMP:9638"/>
        <dbReference type="ChEBI" id="CHEBI:15378"/>
        <dbReference type="ChEBI" id="CHEBI:57783"/>
        <dbReference type="ChEBI" id="CHEBI:58349"/>
        <dbReference type="ChEBI" id="CHEBI:78464"/>
        <dbReference type="ChEBI" id="CHEBI:78466"/>
    </reaction>
    <physiologicalReaction direction="left-to-right" evidence="37">
        <dbReference type="Rhea" id="RHEA:41857"/>
    </physiologicalReaction>
</comment>
<evidence type="ECO:0000256" key="48">
    <source>
        <dbReference type="ARBA" id="ARBA00048420"/>
    </source>
</evidence>
<evidence type="ECO:0000256" key="56">
    <source>
        <dbReference type="ARBA" id="ARBA00049109"/>
    </source>
</evidence>
<dbReference type="Pfam" id="PF08659">
    <property type="entry name" value="KR"/>
    <property type="match status" value="1"/>
</dbReference>
<dbReference type="InterPro" id="IPR057326">
    <property type="entry name" value="KR_dom"/>
</dbReference>
<sequence>MNSEFEILNLEKVPNKPKMLTKNDENVIISGVSGRFPKSDSVEELWQNLFSGKPLYGPDTVPYPKIFSRLPKSRGYLKDTRLFDNTFFNYTVAESNTLDPQIRILLEVVYEALWDAGIKPQEWRGTRTGFFLGSAFDDTGLTVRWDYKINLPQYFAQRVSYHYDWRGPTMIVDTACAASLNALHTAYWSIKNGECDQAVVAGIALHVKPSITICFAELEMLSKSGQSWCLDEKADGYIRSEAIVAVVLQKSKTAKRIYASILNSCTSSDGYTKEGITFPRKEVQVETMKQTLRKSGLNPLDINYVEAHITGTSAGDPIEASAIMEAYRGNSEHPLMLGCLKSNIGHSEASAGLCALAKVIKIFQTQLIPPNINMINCNPRIESLREGRLKPVVKPTIFTDQIISIDAFGFGGSNTHVILKGPRDKLSPVNVLSSPSKTIKSQPLKQATSSLTLSKSLSAVLPSGLPRLVFFCNRTKKGLNKMIETIERNVDKLSNGYLSLLTNLGYSEPETGLNHRAFCLLGSSPKVKSESSELLDNRSKPLIFLFDDSFSNLSVCLTDLPLLSDFVKKTKLFLQNIKTNGTEIGYNDKSQSLDTVLDLFLRQLTLAFFLKSLEIKPSLIIGTGIGKISAKYAAGQITWQEALTSVVHLNGKAFGSNGIDNSPIIDQNGYLKDLFKLVKTQSISCSPNNCKSFANDDYYFHVNQKYRDTIESLKLQDCFLVRINNNLNSFYLSEVKSINSFSNQSNIEHLLIKIGNIYLNGHNPKIDTIYPVDYPVESDCPSIGHLLSWKHELSFDNVVYPEFFRDSFRTAHRIDLVDSNYSDLSDYIVDGSITLPTAGYIWMVWDHLVKMRCSDQRLRAHSFTLWSTQIHKTTIVKDPVEFRIASNPVNHQFVIKSGEELCVTGYAKIVDDTPFDYELGYLDQSNETNDSLMLTGEEFYTEMSIRGLTIKPKCQAIDKISSDGSSAQIRFNGNWITFIESCLLCPLLADLDRCLKTITTLEWFRCDPVILNDQFKVQKQSKNTPGINLIHNDNLKTLATRGLIFKVPVFNSIPRSLDTNNLHHRYQMFLPYFGSIPLDHVDTMYKRVSYLHSIEKMLTALDNPQDWINVPTMEDQRDVLLNILWKTYKHPRSHDYLRDQFSSNKAELNQDRLLYDPQTQLLSQHLSIFEENAKSNGTINISSFGVTGYPFQDICQNHFRRIRNRYSFIDDLQSIQPIKTCDLIIYNHESMALLPTQSDEDSFNKLRTYLSSMDPSSFVIIQCRKALFPVEYKLASYIKQQMIKAHDGVLNRFKKLLSEENFILISEYTMFDVDMVSLLARKKMQLNPEKSICHLKITSHSYQWINSLQRLIEKPDNERIWLIFDETDRTGIIGLINSLKEEQFGSRVKCIFSPNCKIDLNSDLCEEILAKDLVINVYIDQTWGSYRHFELSNDRSFVNHKQVYLDWSQVNGEDETTKKLVWCKFTNPAKESNVIINHFGPLNFTLKFSNGLEKHCRSNGYLSGVGNEFAGQTKDGIKVFGLCASQGISNIIPMSQVIFSLPVPTNWNLKDAAAIVMPYTIAYYSLILRGSLTTKCTVLLHNLTDGLFESSAAICNSFGCRVFIAHHSLNGCSNYLQDLNGITMEQILSPENDLMKQIFSLTNGQGVDFILTMDSIKQLESLANCLKVNGKLIQLISNEKLEKEVFEPLWLPENASLESICWSKVLKSWTNKTDLKRSISVKAIVNYFEKGLINGQIKPITKTSIYSRQELPKAINQLSSSLPLGRSLIKLINNDEVKTVKKLNDNLDFVPCEAQTTFDKNKCYIIFGGLGGIGLQLGQWIVEHGGRNIVMVSRKGVTKNYQKFILYRMKSWPDPKKSVQVNTINLPNTNYEEVFALIQKVQSECPIGGIFNLAGTLASGLFENQTVDNFTRVCSSKVELTEHLDFITRSICPSLDYFVCFSSIGSTGILGESNYCYANSYMERICESRRLSGLAGCAIQFGAVGDVGMAQDNSLTTIAGSVCQPIFSCFQALNKFLQLDYPVMYSAISAEKQSASEDSKGGFIQRIEHILGLQNLDSLDLTITLGDLGLDSLQSIEVKDLIDKTFGISLQNIAIGKLSIASLLRFKEEFQDSKNNDGKENKFTEEIIINLTEKGTSPVFFFPPALFDFLSMKALAEALKRTVIGVDLTDEVRRIGNLPKIAEFYSAKILEKYPDEAKYYFVGYSYGCLIAFEVAKVLQRIVGKQRLDCLCFIDATPYGLKRLGQITTKAALLGLPGSEVFCIAMDHLGVHTDESTRQRLLEAEDDDERYLELVSEIMASAGMNGPAEGLLHNPVANIDRGYYLTHMDDLGKFEGDALFIRVLSKTNHGKPSTVCEGLSKIITGQIKEVLYNASHFDVLKVYAKEIARDIEEMMPPDI</sequence>
<keyword evidence="21" id="KW-0275">Fatty acid biosynthesis</keyword>
<comment type="catalytic activity">
    <reaction evidence="24">
        <text>(3R)-hydroxydodecanoyl-[ACP] = (2E)-dodecenoyl-[ACP] + H2O</text>
        <dbReference type="Rhea" id="RHEA:41876"/>
        <dbReference type="Rhea" id="RHEA-COMP:9642"/>
        <dbReference type="Rhea" id="RHEA-COMP:9643"/>
        <dbReference type="ChEBI" id="CHEBI:15377"/>
        <dbReference type="ChEBI" id="CHEBI:78470"/>
        <dbReference type="ChEBI" id="CHEBI:78472"/>
    </reaction>
    <physiologicalReaction direction="left-to-right" evidence="24">
        <dbReference type="Rhea" id="RHEA:41877"/>
    </physiologicalReaction>
</comment>
<evidence type="ECO:0000256" key="27">
    <source>
        <dbReference type="ARBA" id="ARBA00023394"/>
    </source>
</evidence>
<evidence type="ECO:0000256" key="35">
    <source>
        <dbReference type="ARBA" id="ARBA00047394"/>
    </source>
</evidence>
<keyword evidence="19" id="KW-0520">NAD</keyword>
<evidence type="ECO:0000256" key="60">
    <source>
        <dbReference type="ARBA" id="ARBA00049422"/>
    </source>
</evidence>
<evidence type="ECO:0000256" key="54">
    <source>
        <dbReference type="ARBA" id="ARBA00048935"/>
    </source>
</evidence>
<dbReference type="SMART" id="SM00829">
    <property type="entry name" value="PKS_ER"/>
    <property type="match status" value="1"/>
</dbReference>
<evidence type="ECO:0000256" key="23">
    <source>
        <dbReference type="ARBA" id="ARBA00023332"/>
    </source>
</evidence>
<comment type="catalytic activity">
    <reaction evidence="39">
        <text>(2E)-butenoyl-[ACP] + NADPH + H(+) = butanoyl-[ACP] + NADP(+)</text>
        <dbReference type="Rhea" id="RHEA:41812"/>
        <dbReference type="Rhea" id="RHEA-COMP:9627"/>
        <dbReference type="Rhea" id="RHEA-COMP:9628"/>
        <dbReference type="ChEBI" id="CHEBI:15378"/>
        <dbReference type="ChEBI" id="CHEBI:57783"/>
        <dbReference type="ChEBI" id="CHEBI:58349"/>
        <dbReference type="ChEBI" id="CHEBI:78453"/>
        <dbReference type="ChEBI" id="CHEBI:78454"/>
    </reaction>
    <physiologicalReaction direction="left-to-right" evidence="39">
        <dbReference type="Rhea" id="RHEA:41813"/>
    </physiologicalReaction>
</comment>
<evidence type="ECO:0000256" key="38">
    <source>
        <dbReference type="ARBA" id="ARBA00047451"/>
    </source>
</evidence>
<comment type="catalytic activity">
    <reaction evidence="28">
        <text>(3R)-hydroxytetradecanoyl-[ACP] = (2E)-tetradecenoyl-[ACP] + H2O</text>
        <dbReference type="Rhea" id="RHEA:41892"/>
        <dbReference type="Rhea" id="RHEA-COMP:9646"/>
        <dbReference type="Rhea" id="RHEA-COMP:9647"/>
        <dbReference type="ChEBI" id="CHEBI:15377"/>
        <dbReference type="ChEBI" id="CHEBI:78474"/>
        <dbReference type="ChEBI" id="CHEBI:78475"/>
    </reaction>
    <physiologicalReaction direction="left-to-right" evidence="28">
        <dbReference type="Rhea" id="RHEA:41893"/>
    </physiologicalReaction>
</comment>
<evidence type="ECO:0000256" key="11">
    <source>
        <dbReference type="ARBA" id="ARBA00022679"/>
    </source>
</evidence>
<evidence type="ECO:0000256" key="33">
    <source>
        <dbReference type="ARBA" id="ARBA00044883"/>
    </source>
</evidence>
<evidence type="ECO:0000256" key="29">
    <source>
        <dbReference type="ARBA" id="ARBA00023399"/>
    </source>
</evidence>